<dbReference type="Proteomes" id="UP001549691">
    <property type="component" value="Unassembled WGS sequence"/>
</dbReference>
<name>A0ABV2TN44_9RHOO</name>
<evidence type="ECO:0008006" key="4">
    <source>
        <dbReference type="Google" id="ProtNLM"/>
    </source>
</evidence>
<gene>
    <name evidence="2" type="ORF">ABXR19_12215</name>
</gene>
<feature type="compositionally biased region" description="Basic and acidic residues" evidence="1">
    <location>
        <begin position="1"/>
        <end position="16"/>
    </location>
</feature>
<feature type="region of interest" description="Disordered" evidence="1">
    <location>
        <begin position="1"/>
        <end position="75"/>
    </location>
</feature>
<protein>
    <recommendedName>
        <fullName evidence="4">Microtubule-associated protein Jupiter</fullName>
    </recommendedName>
</protein>
<evidence type="ECO:0000313" key="2">
    <source>
        <dbReference type="EMBL" id="MET7014958.1"/>
    </source>
</evidence>
<proteinExistence type="predicted"/>
<comment type="caution">
    <text evidence="2">The sequence shown here is derived from an EMBL/GenBank/DDBJ whole genome shotgun (WGS) entry which is preliminary data.</text>
</comment>
<dbReference type="RefSeq" id="WP_354601421.1">
    <property type="nucleotide sequence ID" value="NZ_JBEWZI010000012.1"/>
</dbReference>
<keyword evidence="3" id="KW-1185">Reference proteome</keyword>
<dbReference type="EMBL" id="JBEWZI010000012">
    <property type="protein sequence ID" value="MET7014958.1"/>
    <property type="molecule type" value="Genomic_DNA"/>
</dbReference>
<reference evidence="2 3" key="1">
    <citation type="submission" date="2024-07" db="EMBL/GenBank/DDBJ databases">
        <title>Uliginosibacterium flavum JJ3220;KACC:17644.</title>
        <authorList>
            <person name="Kim M.K."/>
        </authorList>
    </citation>
    <scope>NUCLEOTIDE SEQUENCE [LARGE SCALE GENOMIC DNA]</scope>
    <source>
        <strain evidence="2 3">KACC:17644</strain>
    </source>
</reference>
<organism evidence="2 3">
    <name type="scientific">Uliginosibacterium flavum</name>
    <dbReference type="NCBI Taxonomy" id="1396831"/>
    <lineage>
        <taxon>Bacteria</taxon>
        <taxon>Pseudomonadati</taxon>
        <taxon>Pseudomonadota</taxon>
        <taxon>Betaproteobacteria</taxon>
        <taxon>Rhodocyclales</taxon>
        <taxon>Zoogloeaceae</taxon>
        <taxon>Uliginosibacterium</taxon>
    </lineage>
</organism>
<accession>A0ABV2TN44</accession>
<evidence type="ECO:0000313" key="3">
    <source>
        <dbReference type="Proteomes" id="UP001549691"/>
    </source>
</evidence>
<feature type="compositionally biased region" description="Basic and acidic residues" evidence="1">
    <location>
        <begin position="38"/>
        <end position="50"/>
    </location>
</feature>
<evidence type="ECO:0000256" key="1">
    <source>
        <dbReference type="SAM" id="MobiDB-lite"/>
    </source>
</evidence>
<sequence length="75" mass="7961">MNKPDDKNEDLIEEARFAPTPPALLGDVGQDDAFATESHPEGLRYGEKKHPPGSVEHGAARVKSPPKGNGDISIG</sequence>